<accession>A0A0C9MFK3</accession>
<dbReference type="OrthoDB" id="2553626at2759"/>
<evidence type="ECO:0000313" key="2">
    <source>
        <dbReference type="EMBL" id="GAN00723.1"/>
    </source>
</evidence>
<protein>
    <recommendedName>
        <fullName evidence="4">EH domain-containing protein</fullName>
    </recommendedName>
</protein>
<dbReference type="STRING" id="91626.A0A0C9MFK3"/>
<proteinExistence type="predicted"/>
<feature type="region of interest" description="Disordered" evidence="1">
    <location>
        <begin position="157"/>
        <end position="192"/>
    </location>
</feature>
<reference evidence="2" key="1">
    <citation type="submission" date="2014-09" db="EMBL/GenBank/DDBJ databases">
        <title>Draft genome sequence of an oleaginous Mucoromycotina fungus Mucor ambiguus NBRC6742.</title>
        <authorList>
            <person name="Takeda I."/>
            <person name="Yamane N."/>
            <person name="Morita T."/>
            <person name="Tamano K."/>
            <person name="Machida M."/>
            <person name="Baker S."/>
            <person name="Koike H."/>
        </authorList>
    </citation>
    <scope>NUCLEOTIDE SEQUENCE</scope>
    <source>
        <strain evidence="2">NBRC 6742</strain>
    </source>
</reference>
<evidence type="ECO:0000256" key="1">
    <source>
        <dbReference type="SAM" id="MobiDB-lite"/>
    </source>
</evidence>
<evidence type="ECO:0008006" key="4">
    <source>
        <dbReference type="Google" id="ProtNLM"/>
    </source>
</evidence>
<gene>
    <name evidence="2" type="ORF">MAM1_0002d00145</name>
</gene>
<feature type="compositionally biased region" description="Low complexity" evidence="1">
    <location>
        <begin position="172"/>
        <end position="192"/>
    </location>
</feature>
<feature type="compositionally biased region" description="Low complexity" evidence="1">
    <location>
        <begin position="320"/>
        <end position="338"/>
    </location>
</feature>
<feature type="compositionally biased region" description="Low complexity" evidence="1">
    <location>
        <begin position="369"/>
        <end position="382"/>
    </location>
</feature>
<keyword evidence="3" id="KW-1185">Reference proteome</keyword>
<feature type="region of interest" description="Disordered" evidence="1">
    <location>
        <begin position="304"/>
        <end position="385"/>
    </location>
</feature>
<evidence type="ECO:0000313" key="3">
    <source>
        <dbReference type="Proteomes" id="UP000053815"/>
    </source>
</evidence>
<dbReference type="EMBL" id="DF836291">
    <property type="protein sequence ID" value="GAN00723.1"/>
    <property type="molecule type" value="Genomic_DNA"/>
</dbReference>
<dbReference type="SUPFAM" id="SSF47473">
    <property type="entry name" value="EF-hand"/>
    <property type="match status" value="1"/>
</dbReference>
<feature type="region of interest" description="Disordered" evidence="1">
    <location>
        <begin position="409"/>
        <end position="434"/>
    </location>
</feature>
<dbReference type="Proteomes" id="UP000053815">
    <property type="component" value="Unassembled WGS sequence"/>
</dbReference>
<organism evidence="2">
    <name type="scientific">Mucor ambiguus</name>
    <dbReference type="NCBI Taxonomy" id="91626"/>
    <lineage>
        <taxon>Eukaryota</taxon>
        <taxon>Fungi</taxon>
        <taxon>Fungi incertae sedis</taxon>
        <taxon>Mucoromycota</taxon>
        <taxon>Mucoromycotina</taxon>
        <taxon>Mucoromycetes</taxon>
        <taxon>Mucorales</taxon>
        <taxon>Mucorineae</taxon>
        <taxon>Mucoraceae</taxon>
        <taxon>Mucor</taxon>
    </lineage>
</organism>
<dbReference type="AlphaFoldDB" id="A0A0C9MFK3"/>
<feature type="compositionally biased region" description="Pro residues" evidence="1">
    <location>
        <begin position="411"/>
        <end position="420"/>
    </location>
</feature>
<dbReference type="InterPro" id="IPR011992">
    <property type="entry name" value="EF-hand-dom_pair"/>
</dbReference>
<name>A0A0C9MFK3_9FUNG</name>
<feature type="compositionally biased region" description="Acidic residues" evidence="1">
    <location>
        <begin position="307"/>
        <end position="319"/>
    </location>
</feature>
<dbReference type="Gene3D" id="1.10.238.10">
    <property type="entry name" value="EF-hand"/>
    <property type="match status" value="1"/>
</dbReference>
<sequence length="434" mass="48275">MNKLFRRHHQESIEKRSGAFIKRLEESKQSAVVDPQRVSDMEALMATPKVQVDDLSDIELSAYQAWWKDMDPFHIGKADNEAVFNFVSGCGLPDHTLEEILALFQDQKEGLTKEQFFAILRLIAHAQNGRVVNKDIVYLGAPLPRFHMQAIDAIIKRSQQQQQQQANDPATSCSYDSTSSQSNISSSSPMPSWMKPIDKIAGVQSTIITNAILNATTTKSPNYTPTTQVSHSRSRSVPYNFLSQMDENNSDIKQIADVSFDPVAKPVHQRRLTNHSSRASMDADSLQKIMDTGQSLLLTQSFRPDFIDDDDDNEEDSDPDATTVDSADSSNSSSASNSDKLKPSTSRSYNPYLKAVPSSTTNPFETDDSSSTTPTQTPTHTPAMLPLTHTTTQQSTLYHQTVNTCMNSRQIPPPPVPPQSTKPAYPKYARRAIY</sequence>